<dbReference type="GO" id="GO:0003723">
    <property type="term" value="F:RNA binding"/>
    <property type="evidence" value="ECO:0007669"/>
    <property type="project" value="InterPro"/>
</dbReference>
<dbReference type="InterPro" id="IPR006145">
    <property type="entry name" value="PsdUridine_synth_RsuA/RluA"/>
</dbReference>
<evidence type="ECO:0000313" key="3">
    <source>
        <dbReference type="EMBL" id="TKB47424.1"/>
    </source>
</evidence>
<sequence length="226" mass="25656">MISMNLEPLPAPLFEHPDFIVVNKPSGVNFHDEDALGQGFFNRYKAIYDELYPLHRLDKMTSGVMLMARNSASVQHLSRLFAERKVDKTYIALARGKPKKKQGWIKGDMAKSRRGSFKLLRSMDNPAITQFESYSLGDGVRFFKLMPKTGKTHQLRVAMNSLGTAIIGDPIYGSDSAADRGYLHAFQIRFELNDIAYKFVADVPTKDGELFAKYQQQIRELLNSDK</sequence>
<dbReference type="AlphaFoldDB" id="A0A4U1B9U7"/>
<evidence type="ECO:0000259" key="2">
    <source>
        <dbReference type="Pfam" id="PF00849"/>
    </source>
</evidence>
<dbReference type="InterPro" id="IPR006508">
    <property type="entry name" value="PsdUridine_synth_RluA-like"/>
</dbReference>
<dbReference type="Gene3D" id="3.30.2350.10">
    <property type="entry name" value="Pseudouridine synthase"/>
    <property type="match status" value="1"/>
</dbReference>
<dbReference type="PROSITE" id="PS01129">
    <property type="entry name" value="PSI_RLU"/>
    <property type="match status" value="1"/>
</dbReference>
<evidence type="ECO:0000256" key="1">
    <source>
        <dbReference type="ARBA" id="ARBA00010876"/>
    </source>
</evidence>
<comment type="similarity">
    <text evidence="1">Belongs to the pseudouridine synthase RluA family.</text>
</comment>
<keyword evidence="4" id="KW-1185">Reference proteome</keyword>
<name>A0A4U1B9U7_9GAMM</name>
<dbReference type="InterPro" id="IPR006224">
    <property type="entry name" value="PsdUridine_synth_RluA-like_CS"/>
</dbReference>
<dbReference type="OrthoDB" id="9807829at2"/>
<dbReference type="GO" id="GO:0000455">
    <property type="term" value="P:enzyme-directed rRNA pseudouridine synthesis"/>
    <property type="evidence" value="ECO:0007669"/>
    <property type="project" value="TreeGrafter"/>
</dbReference>
<accession>A0A4U1B9U7</accession>
<dbReference type="InterPro" id="IPR020103">
    <property type="entry name" value="PsdUridine_synth_cat_dom_sf"/>
</dbReference>
<dbReference type="PANTHER" id="PTHR21600">
    <property type="entry name" value="MITOCHONDRIAL RNA PSEUDOURIDINE SYNTHASE"/>
    <property type="match status" value="1"/>
</dbReference>
<feature type="domain" description="Pseudouridine synthase RsuA/RluA-like" evidence="2">
    <location>
        <begin position="18"/>
        <end position="160"/>
    </location>
</feature>
<protein>
    <submittedName>
        <fullName evidence="3">TIGR01621 family pseudouridine synthase</fullName>
    </submittedName>
</protein>
<dbReference type="GO" id="GO:0009982">
    <property type="term" value="F:pseudouridine synthase activity"/>
    <property type="evidence" value="ECO:0007669"/>
    <property type="project" value="InterPro"/>
</dbReference>
<dbReference type="PANTHER" id="PTHR21600:SF87">
    <property type="entry name" value="RNA PSEUDOURIDYLATE SYNTHASE DOMAIN-CONTAINING PROTEIN 1"/>
    <property type="match status" value="1"/>
</dbReference>
<dbReference type="Pfam" id="PF00849">
    <property type="entry name" value="PseudoU_synth_2"/>
    <property type="match status" value="1"/>
</dbReference>
<reference evidence="3 4" key="1">
    <citation type="submission" date="2019-04" db="EMBL/GenBank/DDBJ databases">
        <title>Thalassotalea guangxiensis sp. nov., isolated from sediment of the coastal wetland.</title>
        <authorList>
            <person name="Zheng S."/>
            <person name="Zhang D."/>
        </authorList>
    </citation>
    <scope>NUCLEOTIDE SEQUENCE [LARGE SCALE GENOMIC DNA]</scope>
    <source>
        <strain evidence="3 4">ZS-4</strain>
    </source>
</reference>
<evidence type="ECO:0000313" key="4">
    <source>
        <dbReference type="Proteomes" id="UP000307999"/>
    </source>
</evidence>
<organism evidence="3 4">
    <name type="scientific">Thalassotalea mangrovi</name>
    <dbReference type="NCBI Taxonomy" id="2572245"/>
    <lineage>
        <taxon>Bacteria</taxon>
        <taxon>Pseudomonadati</taxon>
        <taxon>Pseudomonadota</taxon>
        <taxon>Gammaproteobacteria</taxon>
        <taxon>Alteromonadales</taxon>
        <taxon>Colwelliaceae</taxon>
        <taxon>Thalassotalea</taxon>
    </lineage>
</organism>
<dbReference type="Proteomes" id="UP000307999">
    <property type="component" value="Unassembled WGS sequence"/>
</dbReference>
<dbReference type="GO" id="GO:0140098">
    <property type="term" value="F:catalytic activity, acting on RNA"/>
    <property type="evidence" value="ECO:0007669"/>
    <property type="project" value="UniProtKB-ARBA"/>
</dbReference>
<dbReference type="EMBL" id="SWDB01000003">
    <property type="protein sequence ID" value="TKB47424.1"/>
    <property type="molecule type" value="Genomic_DNA"/>
</dbReference>
<gene>
    <name evidence="3" type="ORF">E8M12_01145</name>
</gene>
<dbReference type="NCBIfam" id="TIGR01621">
    <property type="entry name" value="RluA-like"/>
    <property type="match status" value="1"/>
</dbReference>
<dbReference type="InterPro" id="IPR050188">
    <property type="entry name" value="RluA_PseudoU_synthase"/>
</dbReference>
<dbReference type="CDD" id="cd02869">
    <property type="entry name" value="PseudoU_synth_RluA_like"/>
    <property type="match status" value="1"/>
</dbReference>
<comment type="caution">
    <text evidence="3">The sequence shown here is derived from an EMBL/GenBank/DDBJ whole genome shotgun (WGS) entry which is preliminary data.</text>
</comment>
<proteinExistence type="inferred from homology"/>
<dbReference type="SUPFAM" id="SSF55120">
    <property type="entry name" value="Pseudouridine synthase"/>
    <property type="match status" value="1"/>
</dbReference>